<dbReference type="NCBIfam" id="NF003417">
    <property type="entry name" value="PRK04813.1"/>
    <property type="match status" value="2"/>
</dbReference>
<dbReference type="Gene3D" id="3.40.50.12780">
    <property type="entry name" value="N-terminal domain of ligase-like"/>
    <property type="match status" value="1"/>
</dbReference>
<dbReference type="InterPro" id="IPR045851">
    <property type="entry name" value="AMP-bd_C_sf"/>
</dbReference>
<dbReference type="SUPFAM" id="SSF52777">
    <property type="entry name" value="CoA-dependent acyltransferases"/>
    <property type="match status" value="6"/>
</dbReference>
<dbReference type="InterPro" id="IPR023213">
    <property type="entry name" value="CAT-like_dom_sf"/>
</dbReference>
<evidence type="ECO:0000313" key="5">
    <source>
        <dbReference type="EMBL" id="UPK66615.1"/>
    </source>
</evidence>
<dbReference type="SUPFAM" id="SSF47336">
    <property type="entry name" value="ACP-like"/>
    <property type="match status" value="2"/>
</dbReference>
<accession>A0ABY4HT81</accession>
<dbReference type="EMBL" id="CP095855">
    <property type="protein sequence ID" value="UPK66615.1"/>
    <property type="molecule type" value="Genomic_DNA"/>
</dbReference>
<dbReference type="Pfam" id="PF00550">
    <property type="entry name" value="PP-binding"/>
    <property type="match status" value="2"/>
</dbReference>
<dbReference type="Gene3D" id="3.30.559.10">
    <property type="entry name" value="Chloramphenicol acetyltransferase-like domain"/>
    <property type="match status" value="3"/>
</dbReference>
<dbReference type="PROSITE" id="PS00012">
    <property type="entry name" value="PHOSPHOPANTETHEINE"/>
    <property type="match status" value="1"/>
</dbReference>
<dbReference type="Pfam" id="PF00668">
    <property type="entry name" value="Condensation"/>
    <property type="match status" value="3"/>
</dbReference>
<dbReference type="Pfam" id="PF00501">
    <property type="entry name" value="AMP-binding"/>
    <property type="match status" value="2"/>
</dbReference>
<dbReference type="InterPro" id="IPR042099">
    <property type="entry name" value="ANL_N_sf"/>
</dbReference>
<sequence>MRSLPGAVILPVTETQKGYFQQYVSQQPVSFSWQIHCELAQDVQALKLALQGLFKDQDALLTRFVYQPDMIYPLQEIATAAAEHIHIFLGKEPVDAGAFSADCKQYLEQLGELVVFAATRDKGAAYYHAYLQLSFGIADFHSIAKLCGAIQGIFSGREYPAPAISWSQYVSWQAETLKQQPEEIADWFKQQLSNRVKTIPFLFEKKVTAHKPVYEMTAVVRKGKALQLAAEKDGLSVRDCCYALFSVLLSHFTSRDIVMPGVLLNGRVYDELDNTVGPIDQLVPLPLTWEDRFNTLIDRISGLMSERQSVAEYFSQEFLQESSGGTLPYAVQYIKLPDGVIHYRDWQVMLPGVALQLDILDAEDGLATRWSFDTARFSRSAVEQVDRVLQRLFDLAAHDPEQVTDTDLLADDLPAETRLPLSATQDFITLFGTGCRQYPDALAIVEGDTTYTYSELERFANKLAAVLIKEKGVLPGDIVAISAPRSAQVIMALIAVMKTGAAFLPLDRSQPAARIQSILDDAAPVLVLTESEDDNTGCSITSLLKMADTVAEEITYPQLDGEALCYVIYTSGTTGKPKGCMLSVNNLSHYLHWCAKTYTKDKTCGNYPWFTPLSFDLTITSIFLPLATGKKVVVFPEEMQTDLVLQECFSGKYGVDSIKLTPSHISLLKHLGLKHTAVQVAIAGGEQLLAPQAATLFGLNKDILLFNEYGPTEATVGCIVKCIDPDDQLITIGRPIDGMDAFILNNAGKPVMPGLAGELFLAGRGIAMGYLNNQVLTDEKFVLSDNDRLLYRTGDLARQLPGGELVFLGRIDQQLKIRGYRIETEEIIYHLQNIPGVKAAQVLAELHGEDPALALFFEGDAVITAVAALLKAQLPPYMVPQHFYRVRQIPLTVNGKVDTQALLSHSLTIKEDTIPYEAPANETEAQIAAIWKELLQADQVGRHDHFFAAGGQSIKASALVARLNKHFKAGFSLKDIFDCPVLSEQATMVLKAKKAHLNDPVALPLQESYELSGQQLRIWTEHHGVRFSTAYNMPAAYRLQGPFSVPRFAGAFEKVIERFESLRTTFVCGEDGIPRQVIHGNTKFVCHYEEGPVDIEAVCRQHAQLHIPLDTLPLYRVALYKLAEEEWLLLINLHHIIADGLSEEILLEHLLQEYDQPEGNAGSAGLQYKEYAAWQNSQQRDRAARDYWLQQFKDPLPAGALTVPVNGAGRQRDVAGTYSITLGKVLSAKILAFSKERKITVFSLLLSIVDMLLYRYGGGNDRVLAIPVDNRLHEAFLQQVGFFLNTLLLRNEMDPKASFYQLTDSWSRQLVDGLQHQQYPYELLAKELAGIHGVSGDSLFHVLVNFQERQQGAVIETNGLRLEKLPCEGYTQAKVGLAFNFSQHRDELALSIDYDRNSYEEPFIRQLLRHCLFLAGQLLEHPGKALGTVSMLSSGEVAQWASCGTGPVVHIPPAHTIISRFREVAQQYPDATAIVDQGGAVTYRALFKKVLTMGMGGILPGQIVPVLAARNELTIIAMLAIMHRGAIYLPIDAKLPEERVLSIIRECGAQVVLNTSGQSYELADVAVLTPVFTTRDNPATCITGEAPAYMIFTSGSTGKPKGLSISHTGLLNTISAQVEGFGVSPDDRCLWCSSPGFDASLSEVFLALLSGAALYTAAPDLINNQYVFLDWLAQNRISVATIPPAYLSALPAYLPATLRVLIAAGEALPERTGLALAGRHMLFNAYGPSENAICTTFTRIYPTDHLMPIGMPMANVKVRVLDADQQPVPAGVTGELHITGIGLTKGYYNNDAETALRFYKAGEETWYRTGDFVRWLDDGRLAFAGRKDEQVKINGNRVELEDIRHCLTAHHLVKDAVVVYRAFEGTAHPVLVAYVVTEDAACDSDMLMAYTRKVLPAYMVPGFFIPLPFIPLTSNGKKDTAHLPSPFTQGQQETAAAVSESEETIAMLYAGLLHINADRHTHFFAAGGNSLRAIQLISAIYKTAGKSVTLGDLYRHPQVKELALLLDQKAGELPDEMYAEETEWHYATPMQQRIWADMEVNGGAKYLMKGAFELTGPLDEARFRNALFHVLEIHGMLRCRFRVSGEGLQYKLFPVHESQVQYGDGSGVEMNPEKDPVCLLFLQQQEQQRYVFTFVLHHLIADAWSIKVLITTILDRYREAFEIKEITPYSKYAHSISRLMPVKTDRAALARHCLLKERQADNTGERGTGYFRQIFHKYSGDTITELSAQYKVSPFALITGLQALAFMDDAAQPVLTVFAPLHGRFDPAWYHTVGLFMNVVPFTIYKQLYTHISDLIEHVQAQCTAYLEQPERYVAQWVPAAAEEVAGRGVLEIHIDDFEGHYRDAAITPPDINVRPLHTAMSRKFSMEIHFTSDSQGLSAECLYDQHAYSGKFVQRGIARFEQMLAALSTAPSQTMIALEHQLHNTEKDTMQAAQQASIRSFLKKN</sequence>
<evidence type="ECO:0000313" key="6">
    <source>
        <dbReference type="Proteomes" id="UP000830198"/>
    </source>
</evidence>
<dbReference type="Pfam" id="PF13193">
    <property type="entry name" value="AMP-binding_C"/>
    <property type="match status" value="1"/>
</dbReference>
<reference evidence="5 6" key="1">
    <citation type="submission" date="2022-04" db="EMBL/GenBank/DDBJ databases">
        <title>The arsenic-methylating capacity of Chitinophaga filiformis YT5 during chitin decomposition.</title>
        <authorList>
            <person name="Chen G."/>
            <person name="Liang Y."/>
        </authorList>
    </citation>
    <scope>NUCLEOTIDE SEQUENCE [LARGE SCALE GENOMIC DNA]</scope>
    <source>
        <strain evidence="5 6">YT5</strain>
    </source>
</reference>
<dbReference type="Gene3D" id="3.30.300.30">
    <property type="match status" value="2"/>
</dbReference>
<dbReference type="Gene3D" id="3.40.50.980">
    <property type="match status" value="2"/>
</dbReference>
<dbReference type="InterPro" id="IPR009081">
    <property type="entry name" value="PP-bd_ACP"/>
</dbReference>
<dbReference type="InterPro" id="IPR000873">
    <property type="entry name" value="AMP-dep_synth/lig_dom"/>
</dbReference>
<dbReference type="SUPFAM" id="SSF56801">
    <property type="entry name" value="Acetyl-CoA synthetase-like"/>
    <property type="match status" value="2"/>
</dbReference>
<dbReference type="InterPro" id="IPR001242">
    <property type="entry name" value="Condensation_dom"/>
</dbReference>
<keyword evidence="3" id="KW-0597">Phosphoprotein</keyword>
<feature type="domain" description="Carrier" evidence="4">
    <location>
        <begin position="1936"/>
        <end position="2010"/>
    </location>
</feature>
<dbReference type="InterPro" id="IPR025110">
    <property type="entry name" value="AMP-bd_C"/>
</dbReference>
<evidence type="ECO:0000256" key="3">
    <source>
        <dbReference type="ARBA" id="ARBA00022553"/>
    </source>
</evidence>
<dbReference type="NCBIfam" id="TIGR01733">
    <property type="entry name" value="AA-adenyl-dom"/>
    <property type="match status" value="2"/>
</dbReference>
<dbReference type="Proteomes" id="UP000830198">
    <property type="component" value="Chromosome"/>
</dbReference>
<name>A0ABY4HT81_CHIFI</name>
<dbReference type="CDD" id="cd05930">
    <property type="entry name" value="A_NRPS"/>
    <property type="match status" value="2"/>
</dbReference>
<dbReference type="InterPro" id="IPR020845">
    <property type="entry name" value="AMP-binding_CS"/>
</dbReference>
<dbReference type="Gene3D" id="2.30.38.10">
    <property type="entry name" value="Luciferase, Domain 3"/>
    <property type="match status" value="1"/>
</dbReference>
<organism evidence="5 6">
    <name type="scientific">Chitinophaga filiformis</name>
    <name type="common">Myxococcus filiformis</name>
    <name type="synonym">Flexibacter filiformis</name>
    <dbReference type="NCBI Taxonomy" id="104663"/>
    <lineage>
        <taxon>Bacteria</taxon>
        <taxon>Pseudomonadati</taxon>
        <taxon>Bacteroidota</taxon>
        <taxon>Chitinophagia</taxon>
        <taxon>Chitinophagales</taxon>
        <taxon>Chitinophagaceae</taxon>
        <taxon>Chitinophaga</taxon>
    </lineage>
</organism>
<dbReference type="PANTHER" id="PTHR45527">
    <property type="entry name" value="NONRIBOSOMAL PEPTIDE SYNTHETASE"/>
    <property type="match status" value="1"/>
</dbReference>
<dbReference type="InterPro" id="IPR006162">
    <property type="entry name" value="Ppantetheine_attach_site"/>
</dbReference>
<gene>
    <name evidence="5" type="ORF">MYF79_16880</name>
</gene>
<dbReference type="Gene3D" id="3.30.559.30">
    <property type="entry name" value="Nonribosomal peptide synthetase, condensation domain"/>
    <property type="match status" value="3"/>
</dbReference>
<evidence type="ECO:0000256" key="1">
    <source>
        <dbReference type="ARBA" id="ARBA00001957"/>
    </source>
</evidence>
<dbReference type="PROSITE" id="PS50075">
    <property type="entry name" value="CARRIER"/>
    <property type="match status" value="2"/>
</dbReference>
<evidence type="ECO:0000259" key="4">
    <source>
        <dbReference type="PROSITE" id="PS50075"/>
    </source>
</evidence>
<dbReference type="Gene3D" id="1.10.1200.10">
    <property type="entry name" value="ACP-like"/>
    <property type="match status" value="2"/>
</dbReference>
<dbReference type="RefSeq" id="WP_247808826.1">
    <property type="nucleotide sequence ID" value="NZ_CP095855.1"/>
</dbReference>
<keyword evidence="6" id="KW-1185">Reference proteome</keyword>
<dbReference type="PANTHER" id="PTHR45527:SF1">
    <property type="entry name" value="FATTY ACID SYNTHASE"/>
    <property type="match status" value="1"/>
</dbReference>
<keyword evidence="2" id="KW-0596">Phosphopantetheine</keyword>
<feature type="domain" description="Carrier" evidence="4">
    <location>
        <begin position="918"/>
        <end position="993"/>
    </location>
</feature>
<dbReference type="InterPro" id="IPR036736">
    <property type="entry name" value="ACP-like_sf"/>
</dbReference>
<dbReference type="PROSITE" id="PS00455">
    <property type="entry name" value="AMP_BINDING"/>
    <property type="match status" value="2"/>
</dbReference>
<protein>
    <submittedName>
        <fullName evidence="5">Amino acid adenylation domain-containing protein</fullName>
    </submittedName>
</protein>
<dbReference type="InterPro" id="IPR010071">
    <property type="entry name" value="AA_adenyl_dom"/>
</dbReference>
<comment type="cofactor">
    <cofactor evidence="1">
        <name>pantetheine 4'-phosphate</name>
        <dbReference type="ChEBI" id="CHEBI:47942"/>
    </cofactor>
</comment>
<proteinExistence type="predicted"/>
<evidence type="ECO:0000256" key="2">
    <source>
        <dbReference type="ARBA" id="ARBA00022450"/>
    </source>
</evidence>